<dbReference type="OrthoDB" id="427030at2759"/>
<evidence type="ECO:0000313" key="2">
    <source>
        <dbReference type="Proteomes" id="UP000314294"/>
    </source>
</evidence>
<reference evidence="1 2" key="1">
    <citation type="submission" date="2019-03" db="EMBL/GenBank/DDBJ databases">
        <title>First draft genome of Liparis tanakae, snailfish: a comprehensive survey of snailfish specific genes.</title>
        <authorList>
            <person name="Kim W."/>
            <person name="Song I."/>
            <person name="Jeong J.-H."/>
            <person name="Kim D."/>
            <person name="Kim S."/>
            <person name="Ryu S."/>
            <person name="Song J.Y."/>
            <person name="Lee S.K."/>
        </authorList>
    </citation>
    <scope>NUCLEOTIDE SEQUENCE [LARGE SCALE GENOMIC DNA]</scope>
    <source>
        <tissue evidence="1">Muscle</tissue>
    </source>
</reference>
<keyword evidence="2" id="KW-1185">Reference proteome</keyword>
<dbReference type="Proteomes" id="UP000314294">
    <property type="component" value="Unassembled WGS sequence"/>
</dbReference>
<organism evidence="1 2">
    <name type="scientific">Liparis tanakae</name>
    <name type="common">Tanaka's snailfish</name>
    <dbReference type="NCBI Taxonomy" id="230148"/>
    <lineage>
        <taxon>Eukaryota</taxon>
        <taxon>Metazoa</taxon>
        <taxon>Chordata</taxon>
        <taxon>Craniata</taxon>
        <taxon>Vertebrata</taxon>
        <taxon>Euteleostomi</taxon>
        <taxon>Actinopterygii</taxon>
        <taxon>Neopterygii</taxon>
        <taxon>Teleostei</taxon>
        <taxon>Neoteleostei</taxon>
        <taxon>Acanthomorphata</taxon>
        <taxon>Eupercaria</taxon>
        <taxon>Perciformes</taxon>
        <taxon>Cottioidei</taxon>
        <taxon>Cottales</taxon>
        <taxon>Liparidae</taxon>
        <taxon>Liparis</taxon>
    </lineage>
</organism>
<dbReference type="AlphaFoldDB" id="A0A4Z2FYY0"/>
<accession>A0A4Z2FYY0</accession>
<gene>
    <name evidence="1" type="ORF">EYF80_043862</name>
</gene>
<evidence type="ECO:0000313" key="1">
    <source>
        <dbReference type="EMBL" id="TNN45913.1"/>
    </source>
</evidence>
<dbReference type="EMBL" id="SRLO01000816">
    <property type="protein sequence ID" value="TNN45913.1"/>
    <property type="molecule type" value="Genomic_DNA"/>
</dbReference>
<proteinExistence type="predicted"/>
<comment type="caution">
    <text evidence="1">The sequence shown here is derived from an EMBL/GenBank/DDBJ whole genome shotgun (WGS) entry which is preliminary data.</text>
</comment>
<name>A0A4Z2FYY0_9TELE</name>
<sequence length="69" mass="7685">MAALSSRAVREQLCVIMAALTKAAVADICELVDGGYAALRLEISRGRQENDDLRKKLHLFQSIRIRLES</sequence>
<protein>
    <submittedName>
        <fullName evidence="1">Uncharacterized protein</fullName>
    </submittedName>
</protein>